<dbReference type="SFLD" id="SFLDG01135">
    <property type="entry name" value="C1.5.6:_HAD__Beta-PGM__Phospha"/>
    <property type="match status" value="1"/>
</dbReference>
<keyword evidence="1" id="KW-0378">Hydrolase</keyword>
<dbReference type="AlphaFoldDB" id="A0A0C6FIP9"/>
<dbReference type="Gene3D" id="1.10.150.240">
    <property type="entry name" value="Putative phosphatase, domain 2"/>
    <property type="match status" value="1"/>
</dbReference>
<dbReference type="InterPro" id="IPR050155">
    <property type="entry name" value="HAD-like_hydrolase_sf"/>
</dbReference>
<dbReference type="EMBL" id="AP014704">
    <property type="protein sequence ID" value="BAQ46932.1"/>
    <property type="molecule type" value="Genomic_DNA"/>
</dbReference>
<dbReference type="SFLD" id="SFLDS00003">
    <property type="entry name" value="Haloacid_Dehalogenase"/>
    <property type="match status" value="1"/>
</dbReference>
<dbReference type="NCBIfam" id="TIGR01509">
    <property type="entry name" value="HAD-SF-IA-v3"/>
    <property type="match status" value="1"/>
</dbReference>
<dbReference type="PANTHER" id="PTHR43434:SF24">
    <property type="entry name" value="HYDROLASE-RELATED"/>
    <property type="match status" value="1"/>
</dbReference>
<evidence type="ECO:0000313" key="1">
    <source>
        <dbReference type="EMBL" id="BAQ46932.1"/>
    </source>
</evidence>
<proteinExistence type="predicted"/>
<dbReference type="Proteomes" id="UP000061432">
    <property type="component" value="Chromosome"/>
</dbReference>
<dbReference type="SUPFAM" id="SSF56784">
    <property type="entry name" value="HAD-like"/>
    <property type="match status" value="1"/>
</dbReference>
<dbReference type="PANTHER" id="PTHR43434">
    <property type="entry name" value="PHOSPHOGLYCOLATE PHOSPHATASE"/>
    <property type="match status" value="1"/>
</dbReference>
<dbReference type="SFLD" id="SFLDG01129">
    <property type="entry name" value="C1.5:_HAD__Beta-PGM__Phosphata"/>
    <property type="match status" value="1"/>
</dbReference>
<dbReference type="InterPro" id="IPR023198">
    <property type="entry name" value="PGP-like_dom2"/>
</dbReference>
<dbReference type="STRING" id="270351.Maq22A_c19305"/>
<dbReference type="Gene3D" id="3.40.50.1000">
    <property type="entry name" value="HAD superfamily/HAD-like"/>
    <property type="match status" value="1"/>
</dbReference>
<sequence>MTLIVFDVDGTLVDSQHMIVAAQAEAFAAVGLPAPSRARSLSVVGLSLPQAFTALVGADGPVEALSEAYKQSFSRLRAMAEIREALFPGAADLLARLNREAAVQLGIATGKSRRGVDHLVAVHGWEGWFSTVQTADDAPSKPHPAMLHQAMAEAGAEPSRTVMIGDTSYDMAMARAAGVTALGVSWGYHLPEALHEAGADAVVDSFADLDDALRRHIAAG</sequence>
<protein>
    <submittedName>
        <fullName evidence="1">HAD family hydrolase</fullName>
    </submittedName>
</protein>
<organism evidence="1 2">
    <name type="scientific">Methylobacterium aquaticum</name>
    <dbReference type="NCBI Taxonomy" id="270351"/>
    <lineage>
        <taxon>Bacteria</taxon>
        <taxon>Pseudomonadati</taxon>
        <taxon>Pseudomonadota</taxon>
        <taxon>Alphaproteobacteria</taxon>
        <taxon>Hyphomicrobiales</taxon>
        <taxon>Methylobacteriaceae</taxon>
        <taxon>Methylobacterium</taxon>
    </lineage>
</organism>
<dbReference type="PATRIC" id="fig|270351.10.peg.3729"/>
<dbReference type="InterPro" id="IPR006439">
    <property type="entry name" value="HAD-SF_hydro_IA"/>
</dbReference>
<reference evidence="1 2" key="1">
    <citation type="journal article" date="2015" name="Genome Announc.">
        <title>Complete Genome Sequence of Methylobacterium aquaticum Strain 22A, Isolated from Racomitrium japonicum Moss.</title>
        <authorList>
            <person name="Tani A."/>
            <person name="Ogura Y."/>
            <person name="Hayashi T."/>
            <person name="Kimbara K."/>
        </authorList>
    </citation>
    <scope>NUCLEOTIDE SEQUENCE [LARGE SCALE GENOMIC DNA]</scope>
    <source>
        <strain evidence="1 2">MA-22A</strain>
    </source>
</reference>
<dbReference type="GO" id="GO:0005829">
    <property type="term" value="C:cytosol"/>
    <property type="evidence" value="ECO:0007669"/>
    <property type="project" value="TreeGrafter"/>
</dbReference>
<dbReference type="NCBIfam" id="TIGR01549">
    <property type="entry name" value="HAD-SF-IA-v1"/>
    <property type="match status" value="1"/>
</dbReference>
<reference evidence="2" key="2">
    <citation type="submission" date="2015-01" db="EMBL/GenBank/DDBJ databases">
        <title>Complete genome sequence of Methylobacterium aquaticum strain 22A.</title>
        <authorList>
            <person name="Tani A."/>
            <person name="Ogura Y."/>
            <person name="Hayashi T."/>
        </authorList>
    </citation>
    <scope>NUCLEOTIDE SEQUENCE [LARGE SCALE GENOMIC DNA]</scope>
    <source>
        <strain evidence="2">MA-22A</strain>
    </source>
</reference>
<dbReference type="GO" id="GO:0006281">
    <property type="term" value="P:DNA repair"/>
    <property type="evidence" value="ECO:0007669"/>
    <property type="project" value="TreeGrafter"/>
</dbReference>
<evidence type="ECO:0000313" key="2">
    <source>
        <dbReference type="Proteomes" id="UP000061432"/>
    </source>
</evidence>
<dbReference type="Pfam" id="PF13419">
    <property type="entry name" value="HAD_2"/>
    <property type="match status" value="1"/>
</dbReference>
<dbReference type="InterPro" id="IPR023214">
    <property type="entry name" value="HAD_sf"/>
</dbReference>
<dbReference type="GO" id="GO:0008967">
    <property type="term" value="F:phosphoglycolate phosphatase activity"/>
    <property type="evidence" value="ECO:0007669"/>
    <property type="project" value="TreeGrafter"/>
</dbReference>
<dbReference type="KEGG" id="maqu:Maq22A_c19305"/>
<dbReference type="InterPro" id="IPR036412">
    <property type="entry name" value="HAD-like_sf"/>
</dbReference>
<gene>
    <name evidence="1" type="primary">gph</name>
    <name evidence="1" type="ORF">Maq22A_c19305</name>
</gene>
<dbReference type="InterPro" id="IPR041492">
    <property type="entry name" value="HAD_2"/>
</dbReference>
<dbReference type="RefSeq" id="WP_060847967.1">
    <property type="nucleotide sequence ID" value="NZ_AP014704.1"/>
</dbReference>
<accession>A0A0C6FIP9</accession>
<name>A0A0C6FIP9_9HYPH</name>
<dbReference type="OrthoDB" id="9782449at2"/>